<keyword evidence="14" id="KW-1185">Reference proteome</keyword>
<dbReference type="GO" id="GO:0005524">
    <property type="term" value="F:ATP binding"/>
    <property type="evidence" value="ECO:0007669"/>
    <property type="project" value="UniProtKB-UniRule"/>
</dbReference>
<evidence type="ECO:0000313" key="14">
    <source>
        <dbReference type="Proteomes" id="UP000757232"/>
    </source>
</evidence>
<feature type="region of interest" description="Disordered" evidence="11">
    <location>
        <begin position="640"/>
        <end position="674"/>
    </location>
</feature>
<dbReference type="InterPro" id="IPR050236">
    <property type="entry name" value="Ser_Thr_kinase_AGC"/>
</dbReference>
<dbReference type="PROSITE" id="PS00108">
    <property type="entry name" value="PROTEIN_KINASE_ST"/>
    <property type="match status" value="1"/>
</dbReference>
<feature type="binding site" evidence="10">
    <location>
        <position position="152"/>
    </location>
    <ligand>
        <name>ATP</name>
        <dbReference type="ChEBI" id="CHEBI:30616"/>
    </ligand>
</feature>
<evidence type="ECO:0000256" key="8">
    <source>
        <dbReference type="ARBA" id="ARBA00047899"/>
    </source>
</evidence>
<dbReference type="Proteomes" id="UP000757232">
    <property type="component" value="Unassembled WGS sequence"/>
</dbReference>
<dbReference type="PANTHER" id="PTHR24356">
    <property type="entry name" value="SERINE/THREONINE-PROTEIN KINASE"/>
    <property type="match status" value="1"/>
</dbReference>
<dbReference type="GO" id="GO:0035556">
    <property type="term" value="P:intracellular signal transduction"/>
    <property type="evidence" value="ECO:0007669"/>
    <property type="project" value="TreeGrafter"/>
</dbReference>
<dbReference type="EC" id="2.7.11.1" evidence="2"/>
<keyword evidence="4" id="KW-0808">Transferase</keyword>
<evidence type="ECO:0000256" key="4">
    <source>
        <dbReference type="ARBA" id="ARBA00022679"/>
    </source>
</evidence>
<feature type="region of interest" description="Disordered" evidence="11">
    <location>
        <begin position="1"/>
        <end position="76"/>
    </location>
</feature>
<protein>
    <recommendedName>
        <fullName evidence="2">non-specific serine/threonine protein kinase</fullName>
        <ecNumber evidence="2">2.7.11.1</ecNumber>
    </recommendedName>
</protein>
<dbReference type="InterPro" id="IPR017441">
    <property type="entry name" value="Protein_kinase_ATP_BS"/>
</dbReference>
<evidence type="ECO:0000256" key="3">
    <source>
        <dbReference type="ARBA" id="ARBA00022527"/>
    </source>
</evidence>
<sequence>MLRVDVTGSSPGPPPPAPTLSDLSRNASVISTSSSSETGSLVVSTPRPRPVRTFSSPRSLSRDAPPTPRSTRPPAYLAKELGLADDIENYADLRKRAQSRSKSRARTKSRNSSAGFKLDVSDFEFGEILGEGSYSTVVHAIYPPTEQEYAIKILDKGHLKRVNKTQTAIAEKNTLVRLGSGHPGIVRLHWAFHDEWSLYFVLDLAKNGELQSRISRLGSLSLSCARYYAAQLVDAVAYMHSRGVIHRDLKPENLLLDDHMRLKITDFGTGKLLEEGSERTGTFVGTAQYVSPELLTANNTSKASDIWAVGCIIFQMIAGKFPFHALSEYLMWQKVKSLDYTFPDGFDEVAKDLVIEPTQRLGAGEPGTPYDIEALRCHPFFKDVNWETLWSDPAPPMEPGLVKKEHPLSEHNYDVGVAWEQLVGGAEDEDESNAPWTVDNYELTSGVGAVNSYPFAGGGGEIGPLDIVPSQADPVKDVALADDAETRGRIGLSVASSNVANGIQQVSHPIDIPSHTSGLRDSIISSCSGSSSSEGSPVGRLNASIGAISLSPEPDRGRDRATIPIRLTDSPDHQWDVLLAPGENVVFHAPVELKSRTRRLTATLLPIPATQNRPKIRHLVLTTQRLVCVKAKRGRKVSIKSEALLRSPSPTVGKDSKDERKERDREKDRDTRPVITSVAAKGQRAFIIMTTAKPQQYATEPITAQRWIEEISKCIKPEYARRDPSNAGGSKPAPPPILNGQPARN</sequence>
<dbReference type="SMART" id="SM00220">
    <property type="entry name" value="S_TKc"/>
    <property type="match status" value="1"/>
</dbReference>
<keyword evidence="6 13" id="KW-0418">Kinase</keyword>
<dbReference type="Pfam" id="PF00069">
    <property type="entry name" value="Pkinase"/>
    <property type="match status" value="1"/>
</dbReference>
<feature type="compositionally biased region" description="Basic and acidic residues" evidence="11">
    <location>
        <begin position="654"/>
        <end position="672"/>
    </location>
</feature>
<reference evidence="13" key="1">
    <citation type="submission" date="2016-06" db="EMBL/GenBank/DDBJ databases">
        <title>Draft Genome sequence of the fungus Inonotus baumii.</title>
        <authorList>
            <person name="Zhu H."/>
            <person name="Lin W."/>
        </authorList>
    </citation>
    <scope>NUCLEOTIDE SEQUENCE</scope>
    <source>
        <strain evidence="13">821</strain>
    </source>
</reference>
<dbReference type="InterPro" id="IPR039046">
    <property type="entry name" value="PDPK1"/>
</dbReference>
<comment type="catalytic activity">
    <reaction evidence="8">
        <text>L-threonyl-[protein] + ATP = O-phospho-L-threonyl-[protein] + ADP + H(+)</text>
        <dbReference type="Rhea" id="RHEA:46608"/>
        <dbReference type="Rhea" id="RHEA-COMP:11060"/>
        <dbReference type="Rhea" id="RHEA-COMP:11605"/>
        <dbReference type="ChEBI" id="CHEBI:15378"/>
        <dbReference type="ChEBI" id="CHEBI:30013"/>
        <dbReference type="ChEBI" id="CHEBI:30616"/>
        <dbReference type="ChEBI" id="CHEBI:61977"/>
        <dbReference type="ChEBI" id="CHEBI:456216"/>
        <dbReference type="EC" id="2.7.11.1"/>
    </reaction>
</comment>
<feature type="region of interest" description="Disordered" evidence="11">
    <location>
        <begin position="719"/>
        <end position="745"/>
    </location>
</feature>
<evidence type="ECO:0000259" key="12">
    <source>
        <dbReference type="PROSITE" id="PS50011"/>
    </source>
</evidence>
<dbReference type="CDD" id="cd05581">
    <property type="entry name" value="STKc_PDK1"/>
    <property type="match status" value="1"/>
</dbReference>
<comment type="catalytic activity">
    <reaction evidence="9">
        <text>L-seryl-[protein] + ATP = O-phospho-L-seryl-[protein] + ADP + H(+)</text>
        <dbReference type="Rhea" id="RHEA:17989"/>
        <dbReference type="Rhea" id="RHEA-COMP:9863"/>
        <dbReference type="Rhea" id="RHEA-COMP:11604"/>
        <dbReference type="ChEBI" id="CHEBI:15378"/>
        <dbReference type="ChEBI" id="CHEBI:29999"/>
        <dbReference type="ChEBI" id="CHEBI:30616"/>
        <dbReference type="ChEBI" id="CHEBI:83421"/>
        <dbReference type="ChEBI" id="CHEBI:456216"/>
        <dbReference type="EC" id="2.7.11.1"/>
    </reaction>
</comment>
<evidence type="ECO:0000256" key="7">
    <source>
        <dbReference type="ARBA" id="ARBA00022840"/>
    </source>
</evidence>
<feature type="compositionally biased region" description="Low complexity" evidence="11">
    <location>
        <begin position="1"/>
        <end position="10"/>
    </location>
</feature>
<evidence type="ECO:0000256" key="1">
    <source>
        <dbReference type="ARBA" id="ARBA00010006"/>
    </source>
</evidence>
<evidence type="ECO:0000256" key="5">
    <source>
        <dbReference type="ARBA" id="ARBA00022741"/>
    </source>
</evidence>
<dbReference type="Gene3D" id="2.30.29.30">
    <property type="entry name" value="Pleckstrin-homology domain (PH domain)/Phosphotyrosine-binding domain (PTB)"/>
    <property type="match status" value="1"/>
</dbReference>
<dbReference type="GO" id="GO:0004674">
    <property type="term" value="F:protein serine/threonine kinase activity"/>
    <property type="evidence" value="ECO:0007669"/>
    <property type="project" value="UniProtKB-KW"/>
</dbReference>
<accession>A0A9Q5HVM3</accession>
<keyword evidence="5 10" id="KW-0547">Nucleotide-binding</keyword>
<proteinExistence type="inferred from homology"/>
<dbReference type="InterPro" id="IPR008271">
    <property type="entry name" value="Ser/Thr_kinase_AS"/>
</dbReference>
<keyword evidence="7 10" id="KW-0067">ATP-binding</keyword>
<comment type="similarity">
    <text evidence="1">Belongs to the protein kinase superfamily. AGC Ser/Thr protein kinase family. PDPK1 subfamily.</text>
</comment>
<dbReference type="InterPro" id="IPR011009">
    <property type="entry name" value="Kinase-like_dom_sf"/>
</dbReference>
<dbReference type="EMBL" id="LNZH02000198">
    <property type="protein sequence ID" value="OCB86833.1"/>
    <property type="molecule type" value="Genomic_DNA"/>
</dbReference>
<dbReference type="Gene3D" id="1.10.510.10">
    <property type="entry name" value="Transferase(Phosphotransferase) domain 1"/>
    <property type="match status" value="1"/>
</dbReference>
<dbReference type="OrthoDB" id="347657at2759"/>
<dbReference type="SUPFAM" id="SSF56112">
    <property type="entry name" value="Protein kinase-like (PK-like)"/>
    <property type="match status" value="1"/>
</dbReference>
<gene>
    <name evidence="13" type="ORF">A7U60_g6006</name>
</gene>
<dbReference type="PANTHER" id="PTHR24356:SF163">
    <property type="entry name" value="3-PHOSPHOINOSITIDE-DEPENDENT PROTEIN KINASE 1-RELATED"/>
    <property type="match status" value="1"/>
</dbReference>
<evidence type="ECO:0000256" key="10">
    <source>
        <dbReference type="PROSITE-ProRule" id="PRU10141"/>
    </source>
</evidence>
<dbReference type="AlphaFoldDB" id="A0A9Q5HVM3"/>
<dbReference type="Gene3D" id="3.30.200.20">
    <property type="entry name" value="Phosphorylase Kinase, domain 1"/>
    <property type="match status" value="1"/>
</dbReference>
<evidence type="ECO:0000256" key="9">
    <source>
        <dbReference type="ARBA" id="ARBA00048679"/>
    </source>
</evidence>
<organism evidence="13 14">
    <name type="scientific">Sanghuangporus baumii</name>
    <name type="common">Phellinus baumii</name>
    <dbReference type="NCBI Taxonomy" id="108892"/>
    <lineage>
        <taxon>Eukaryota</taxon>
        <taxon>Fungi</taxon>
        <taxon>Dikarya</taxon>
        <taxon>Basidiomycota</taxon>
        <taxon>Agaricomycotina</taxon>
        <taxon>Agaricomycetes</taxon>
        <taxon>Hymenochaetales</taxon>
        <taxon>Hymenochaetaceae</taxon>
        <taxon>Sanghuangporus</taxon>
    </lineage>
</organism>
<dbReference type="PROSITE" id="PS00107">
    <property type="entry name" value="PROTEIN_KINASE_ATP"/>
    <property type="match status" value="1"/>
</dbReference>
<feature type="compositionally biased region" description="Low complexity" evidence="11">
    <location>
        <begin position="19"/>
        <end position="45"/>
    </location>
</feature>
<evidence type="ECO:0000256" key="2">
    <source>
        <dbReference type="ARBA" id="ARBA00012513"/>
    </source>
</evidence>
<feature type="domain" description="Protein kinase" evidence="12">
    <location>
        <begin position="123"/>
        <end position="381"/>
    </location>
</feature>
<evidence type="ECO:0000256" key="11">
    <source>
        <dbReference type="SAM" id="MobiDB-lite"/>
    </source>
</evidence>
<keyword evidence="3" id="KW-0723">Serine/threonine-protein kinase</keyword>
<comment type="caution">
    <text evidence="13">The sequence shown here is derived from an EMBL/GenBank/DDBJ whole genome shotgun (WGS) entry which is preliminary data.</text>
</comment>
<dbReference type="InterPro" id="IPR011993">
    <property type="entry name" value="PH-like_dom_sf"/>
</dbReference>
<evidence type="ECO:0000313" key="13">
    <source>
        <dbReference type="EMBL" id="OCB86833.1"/>
    </source>
</evidence>
<name>A0A9Q5HVM3_SANBA</name>
<dbReference type="PROSITE" id="PS50011">
    <property type="entry name" value="PROTEIN_KINASE_DOM"/>
    <property type="match status" value="1"/>
</dbReference>
<dbReference type="InterPro" id="IPR000719">
    <property type="entry name" value="Prot_kinase_dom"/>
</dbReference>
<evidence type="ECO:0000256" key="6">
    <source>
        <dbReference type="ARBA" id="ARBA00022777"/>
    </source>
</evidence>